<dbReference type="AlphaFoldDB" id="A0A817Q2N0"/>
<name>A0A817Q2N0_9BILA</name>
<comment type="caution">
    <text evidence="2">The sequence shown here is derived from an EMBL/GenBank/DDBJ whole genome shotgun (WGS) entry which is preliminary data.</text>
</comment>
<dbReference type="Proteomes" id="UP000663825">
    <property type="component" value="Unassembled WGS sequence"/>
</dbReference>
<accession>A0A817Q2N0</accession>
<feature type="region of interest" description="Disordered" evidence="1">
    <location>
        <begin position="1"/>
        <end position="27"/>
    </location>
</feature>
<proteinExistence type="predicted"/>
<sequence length="271" mass="31051">MDNNSYLASPVCVLSTGDDDNNDTSSYTDRRNATITHVLNQQPSRPYPPVVRVGFVDPHDQPYFQYGHKDKPTIAREIDLHLEGPPSGSPLPPPNPPRFHSQSFAITCWTNVSKEEILGKIVQEFGHPLLQYACVASEIAGTPPRQHLHIQIILKRKINKKSWFLDKHTHDHDKDDDMNKMVTSIINEVKVLQDPCFKFPWGNTRSTLYSRIDHDHETQSYTLPYAIGNSKVTHSHWLQSSLIRAVRYCTSIEDFNREIIHLDVTRLTNGY</sequence>
<dbReference type="EMBL" id="CAJNXB010001708">
    <property type="protein sequence ID" value="CAF3189319.1"/>
    <property type="molecule type" value="Genomic_DNA"/>
</dbReference>
<gene>
    <name evidence="2" type="ORF">TIS948_LOCUS11847</name>
</gene>
<evidence type="ECO:0000313" key="2">
    <source>
        <dbReference type="EMBL" id="CAF3189319.1"/>
    </source>
</evidence>
<protein>
    <submittedName>
        <fullName evidence="2">Uncharacterized protein</fullName>
    </submittedName>
</protein>
<evidence type="ECO:0000313" key="3">
    <source>
        <dbReference type="Proteomes" id="UP000663825"/>
    </source>
</evidence>
<evidence type="ECO:0000256" key="1">
    <source>
        <dbReference type="SAM" id="MobiDB-lite"/>
    </source>
</evidence>
<organism evidence="2 3">
    <name type="scientific">Rotaria socialis</name>
    <dbReference type="NCBI Taxonomy" id="392032"/>
    <lineage>
        <taxon>Eukaryota</taxon>
        <taxon>Metazoa</taxon>
        <taxon>Spiralia</taxon>
        <taxon>Gnathifera</taxon>
        <taxon>Rotifera</taxon>
        <taxon>Eurotatoria</taxon>
        <taxon>Bdelloidea</taxon>
        <taxon>Philodinida</taxon>
        <taxon>Philodinidae</taxon>
        <taxon>Rotaria</taxon>
    </lineage>
</organism>
<reference evidence="2" key="1">
    <citation type="submission" date="2021-02" db="EMBL/GenBank/DDBJ databases">
        <authorList>
            <person name="Nowell W R."/>
        </authorList>
    </citation>
    <scope>NUCLEOTIDE SEQUENCE</scope>
</reference>